<dbReference type="SUPFAM" id="SSF52540">
    <property type="entry name" value="P-loop containing nucleoside triphosphate hydrolases"/>
    <property type="match status" value="1"/>
</dbReference>
<keyword evidence="5" id="KW-0496">Mitochondrion</keyword>
<feature type="region of interest" description="Disordered" evidence="10">
    <location>
        <begin position="894"/>
        <end position="1087"/>
    </location>
</feature>
<feature type="transmembrane region" description="Helical" evidence="11">
    <location>
        <begin position="453"/>
        <end position="472"/>
    </location>
</feature>
<feature type="transmembrane region" description="Helical" evidence="11">
    <location>
        <begin position="12"/>
        <end position="36"/>
    </location>
</feature>
<keyword evidence="4" id="KW-0547">Nucleotide-binding</keyword>
<feature type="compositionally biased region" description="Polar residues" evidence="10">
    <location>
        <begin position="971"/>
        <end position="1003"/>
    </location>
</feature>
<keyword evidence="5" id="KW-0999">Mitochondrion inner membrane</keyword>
<proteinExistence type="inferred from homology"/>
<dbReference type="GO" id="GO:0005524">
    <property type="term" value="F:ATP binding"/>
    <property type="evidence" value="ECO:0007669"/>
    <property type="project" value="UniProtKB-KW"/>
</dbReference>
<evidence type="ECO:0000256" key="10">
    <source>
        <dbReference type="SAM" id="MobiDB-lite"/>
    </source>
</evidence>
<dbReference type="Gene3D" id="1.20.1560.10">
    <property type="entry name" value="ABC transporter type 1, transmembrane domain"/>
    <property type="match status" value="1"/>
</dbReference>
<feature type="compositionally biased region" description="Low complexity" evidence="10">
    <location>
        <begin position="925"/>
        <end position="939"/>
    </location>
</feature>
<keyword evidence="3 11" id="KW-0812">Transmembrane</keyword>
<dbReference type="InterPro" id="IPR027417">
    <property type="entry name" value="P-loop_NTPase"/>
</dbReference>
<evidence type="ECO:0000256" key="5">
    <source>
        <dbReference type="ARBA" id="ARBA00022792"/>
    </source>
</evidence>
<dbReference type="InterPro" id="IPR003439">
    <property type="entry name" value="ABC_transporter-like_ATP-bd"/>
</dbReference>
<sequence length="1087" mass="118802">MMEVGYSVPKPIALALFITRILSPSVVLLATGSLIFSRPSVPASPSPITSVVVATRIPRRAAILSLLSLASLTFLFDGLSFVSYAVWDKYWPECTGIEISAIVGIIAFSGLAVLGSWKELHGVKVWDLKRLTASIALALILDIAVVAVSAITTELKEGSGPYSLPITIQALLHLAFPAFRVLFLIPLFFVLVYPRVVYTPINADDEDVSPNASSFLLPAGEPVSSAGFPSVPGLSSEASKYGTFRSAHPAIPPSGPTTRAPTPVPSNRQDKFDQKPDVILDPSWAEIGRRLRRLSPYLWPSNSVGLQFLAFLCVVLLILARFVNLFLPLTLGKLVSLFERPSQESIWPYLFGYVVLRFLQSSGGITALRDSLWIPVMQYSDREMSQLSFDHLLKLSFAFHTRRKTGEILRILDRGAAINHTLELLLFSIIPTFVDIIVALVVFAIWFEWALTLVIFCVMAAYITASIVMTGWRTLARRQMNERDVITRGIHTDCLLNYETVKYFGGEEHEGRRYAEAIHNYQVMEYKVLLSLNMLNLVQNFIITLGLLVGAMIVALRVTKGQSKPSDFVFFITYLSQLYGPLNNIGYLYRSVNQSLIDTEKLLKLLNESTDVNDKPDAPELLVTDGEIEFDNVSFSYDNRTTGLDGVSFTIPKGASVAMVGESGAGKSTVLRLLYRFYDLKEGEGRILIDGQDIRDVTQKSLRKVIGVVPQESVLFNTTIGHNIGYGDFDASDEDIEAAARGAQMHDRITSFPDGYDTKVGERGVRLSGGEKQRVAIARTLLKNPPILLLDEATSALDTSTEKDIQRALLNLQKGRSSLSIAHRLSTVASADLILVLKDGRIIEQGNHRELLALDGVFATMWADQISTSGDSPASVSGQSLGKEAVTGYLDDQHDQAPSVAETKTQDVDDTAAPQDRAASVIVDSPESASIAPAESEQAPPVPFKESPLAFPSAPQDPEPTESTPAAPLTFPTSDDSASRPQSVKLTSQPGGVTFGETVNSPPSRGETPVPGAEQKRKRISSQNLQKFARKMSLATRRAGSTTSTPRESQDAGTSTPDDVPSATVSMDDAGQKDKRKEKKEKRRTLF</sequence>
<dbReference type="PROSITE" id="PS00211">
    <property type="entry name" value="ABC_TRANSPORTER_1"/>
    <property type="match status" value="1"/>
</dbReference>
<feature type="region of interest" description="Disordered" evidence="10">
    <location>
        <begin position="247"/>
        <end position="271"/>
    </location>
</feature>
<dbReference type="GO" id="GO:0016887">
    <property type="term" value="F:ATP hydrolysis activity"/>
    <property type="evidence" value="ECO:0007669"/>
    <property type="project" value="InterPro"/>
</dbReference>
<feature type="domain" description="ABC transmembrane type-1" evidence="13">
    <location>
        <begin position="311"/>
        <end position="594"/>
    </location>
</feature>
<evidence type="ECO:0000256" key="9">
    <source>
        <dbReference type="ARBA" id="ARBA00024363"/>
    </source>
</evidence>
<dbReference type="PROSITE" id="PS50929">
    <property type="entry name" value="ABC_TM1F"/>
    <property type="match status" value="1"/>
</dbReference>
<dbReference type="GO" id="GO:0016020">
    <property type="term" value="C:membrane"/>
    <property type="evidence" value="ECO:0007669"/>
    <property type="project" value="UniProtKB-SubCell"/>
</dbReference>
<evidence type="ECO:0000313" key="15">
    <source>
        <dbReference type="Proteomes" id="UP000076532"/>
    </source>
</evidence>
<feature type="transmembrane region" description="Helical" evidence="11">
    <location>
        <begin position="99"/>
        <end position="119"/>
    </location>
</feature>
<dbReference type="GO" id="GO:0140359">
    <property type="term" value="F:ABC-type transporter activity"/>
    <property type="evidence" value="ECO:0007669"/>
    <property type="project" value="InterPro"/>
</dbReference>
<dbReference type="InterPro" id="IPR017871">
    <property type="entry name" value="ABC_transporter-like_CS"/>
</dbReference>
<keyword evidence="8 11" id="KW-0472">Membrane</keyword>
<organism evidence="14 15">
    <name type="scientific">Athelia psychrophila</name>
    <dbReference type="NCBI Taxonomy" id="1759441"/>
    <lineage>
        <taxon>Eukaryota</taxon>
        <taxon>Fungi</taxon>
        <taxon>Dikarya</taxon>
        <taxon>Basidiomycota</taxon>
        <taxon>Agaricomycotina</taxon>
        <taxon>Agaricomycetes</taxon>
        <taxon>Agaricomycetidae</taxon>
        <taxon>Atheliales</taxon>
        <taxon>Atheliaceae</taxon>
        <taxon>Athelia</taxon>
    </lineage>
</organism>
<feature type="transmembrane region" description="Helical" evidence="11">
    <location>
        <begin position="171"/>
        <end position="193"/>
    </location>
</feature>
<dbReference type="InterPro" id="IPR036640">
    <property type="entry name" value="ABC1_TM_sf"/>
</dbReference>
<dbReference type="FunFam" id="3.40.50.300:FF:000186">
    <property type="entry name" value="ATP-binding cassette sub-family B member 7, mitochondrial"/>
    <property type="match status" value="1"/>
</dbReference>
<evidence type="ECO:0000256" key="4">
    <source>
        <dbReference type="ARBA" id="ARBA00022741"/>
    </source>
</evidence>
<feature type="transmembrane region" description="Helical" evidence="11">
    <location>
        <begin position="131"/>
        <end position="151"/>
    </location>
</feature>
<dbReference type="SMART" id="SM00382">
    <property type="entry name" value="AAA"/>
    <property type="match status" value="1"/>
</dbReference>
<dbReference type="PANTHER" id="PTHR24221">
    <property type="entry name" value="ATP-BINDING CASSETTE SUB-FAMILY B"/>
    <property type="match status" value="1"/>
</dbReference>
<dbReference type="OrthoDB" id="6500128at2759"/>
<dbReference type="Pfam" id="PF00664">
    <property type="entry name" value="ABC_membrane"/>
    <property type="match status" value="1"/>
</dbReference>
<feature type="compositionally biased region" description="Polar residues" evidence="10">
    <location>
        <begin position="1039"/>
        <end position="1057"/>
    </location>
</feature>
<feature type="compositionally biased region" description="Basic residues" evidence="10">
    <location>
        <begin position="1076"/>
        <end position="1087"/>
    </location>
</feature>
<feature type="transmembrane region" description="Helical" evidence="11">
    <location>
        <begin position="66"/>
        <end position="87"/>
    </location>
</feature>
<evidence type="ECO:0000256" key="2">
    <source>
        <dbReference type="ARBA" id="ARBA00022448"/>
    </source>
</evidence>
<evidence type="ECO:0000256" key="11">
    <source>
        <dbReference type="SAM" id="Phobius"/>
    </source>
</evidence>
<evidence type="ECO:0000256" key="1">
    <source>
        <dbReference type="ARBA" id="ARBA00004141"/>
    </source>
</evidence>
<dbReference type="CDD" id="cd03253">
    <property type="entry name" value="ABCC_ATM1_transporter"/>
    <property type="match status" value="1"/>
</dbReference>
<dbReference type="SUPFAM" id="SSF90123">
    <property type="entry name" value="ABC transporter transmembrane region"/>
    <property type="match status" value="1"/>
</dbReference>
<accession>A0A166X0W8</accession>
<dbReference type="PANTHER" id="PTHR24221:SF648">
    <property type="entry name" value="ABC-TYPE TRANSPORTER ATR1"/>
    <property type="match status" value="1"/>
</dbReference>
<feature type="transmembrane region" description="Helical" evidence="11">
    <location>
        <begin position="346"/>
        <end position="368"/>
    </location>
</feature>
<feature type="domain" description="ABC transporter" evidence="12">
    <location>
        <begin position="628"/>
        <end position="864"/>
    </location>
</feature>
<keyword evidence="2" id="KW-0813">Transport</keyword>
<dbReference type="InterPro" id="IPR003593">
    <property type="entry name" value="AAA+_ATPase"/>
</dbReference>
<dbReference type="CDD" id="cd18583">
    <property type="entry name" value="ABC_6TM_HMT1"/>
    <property type="match status" value="1"/>
</dbReference>
<dbReference type="Pfam" id="PF00005">
    <property type="entry name" value="ABC_tran"/>
    <property type="match status" value="1"/>
</dbReference>
<feature type="transmembrane region" description="Helical" evidence="11">
    <location>
        <begin position="424"/>
        <end position="447"/>
    </location>
</feature>
<gene>
    <name evidence="14" type="ORF">FIBSPDRAFT_942452</name>
</gene>
<keyword evidence="7 11" id="KW-1133">Transmembrane helix</keyword>
<feature type="transmembrane region" description="Helical" evidence="11">
    <location>
        <begin position="297"/>
        <end position="326"/>
    </location>
</feature>
<dbReference type="Gene3D" id="3.40.50.300">
    <property type="entry name" value="P-loop containing nucleotide triphosphate hydrolases"/>
    <property type="match status" value="1"/>
</dbReference>
<evidence type="ECO:0000259" key="13">
    <source>
        <dbReference type="PROSITE" id="PS50929"/>
    </source>
</evidence>
<feature type="transmembrane region" description="Helical" evidence="11">
    <location>
        <begin position="537"/>
        <end position="556"/>
    </location>
</feature>
<dbReference type="Proteomes" id="UP000076532">
    <property type="component" value="Unassembled WGS sequence"/>
</dbReference>
<evidence type="ECO:0000313" key="14">
    <source>
        <dbReference type="EMBL" id="KZP34314.1"/>
    </source>
</evidence>
<dbReference type="AlphaFoldDB" id="A0A166X0W8"/>
<evidence type="ECO:0008006" key="16">
    <source>
        <dbReference type="Google" id="ProtNLM"/>
    </source>
</evidence>
<dbReference type="EMBL" id="KV417480">
    <property type="protein sequence ID" value="KZP34314.1"/>
    <property type="molecule type" value="Genomic_DNA"/>
</dbReference>
<evidence type="ECO:0000256" key="6">
    <source>
        <dbReference type="ARBA" id="ARBA00022840"/>
    </source>
</evidence>
<evidence type="ECO:0000256" key="7">
    <source>
        <dbReference type="ARBA" id="ARBA00022989"/>
    </source>
</evidence>
<evidence type="ECO:0000256" key="8">
    <source>
        <dbReference type="ARBA" id="ARBA00023136"/>
    </source>
</evidence>
<dbReference type="InterPro" id="IPR039421">
    <property type="entry name" value="Type_1_exporter"/>
</dbReference>
<dbReference type="GO" id="GO:0000041">
    <property type="term" value="P:transition metal ion transport"/>
    <property type="evidence" value="ECO:0007669"/>
    <property type="project" value="UniProtKB-ARBA"/>
</dbReference>
<name>A0A166X0W8_9AGAM</name>
<evidence type="ECO:0000259" key="12">
    <source>
        <dbReference type="PROSITE" id="PS50893"/>
    </source>
</evidence>
<dbReference type="InterPro" id="IPR011527">
    <property type="entry name" value="ABC1_TM_dom"/>
</dbReference>
<keyword evidence="6" id="KW-0067">ATP-binding</keyword>
<keyword evidence="15" id="KW-1185">Reference proteome</keyword>
<dbReference type="STRING" id="436010.A0A166X0W8"/>
<dbReference type="PROSITE" id="PS50893">
    <property type="entry name" value="ABC_TRANSPORTER_2"/>
    <property type="match status" value="1"/>
</dbReference>
<reference evidence="14 15" key="1">
    <citation type="journal article" date="2016" name="Mol. Biol. Evol.">
        <title>Comparative Genomics of Early-Diverging Mushroom-Forming Fungi Provides Insights into the Origins of Lignocellulose Decay Capabilities.</title>
        <authorList>
            <person name="Nagy L.G."/>
            <person name="Riley R."/>
            <person name="Tritt A."/>
            <person name="Adam C."/>
            <person name="Daum C."/>
            <person name="Floudas D."/>
            <person name="Sun H."/>
            <person name="Yadav J.S."/>
            <person name="Pangilinan J."/>
            <person name="Larsson K.H."/>
            <person name="Matsuura K."/>
            <person name="Barry K."/>
            <person name="Labutti K."/>
            <person name="Kuo R."/>
            <person name="Ohm R.A."/>
            <person name="Bhattacharya S.S."/>
            <person name="Shirouzu T."/>
            <person name="Yoshinaga Y."/>
            <person name="Martin F.M."/>
            <person name="Grigoriev I.V."/>
            <person name="Hibbett D.S."/>
        </authorList>
    </citation>
    <scope>NUCLEOTIDE SEQUENCE [LARGE SCALE GENOMIC DNA]</scope>
    <source>
        <strain evidence="14 15">CBS 109695</strain>
    </source>
</reference>
<comment type="similarity">
    <text evidence="9">Belongs to the ABC transporter superfamily. ABCB family. Heavy Metal importer (TC 3.A.1.210) subfamily.</text>
</comment>
<comment type="subcellular location">
    <subcellularLocation>
        <location evidence="1">Membrane</location>
        <topology evidence="1">Multi-pass membrane protein</topology>
    </subcellularLocation>
</comment>
<evidence type="ECO:0000256" key="3">
    <source>
        <dbReference type="ARBA" id="ARBA00022692"/>
    </source>
</evidence>
<protein>
    <recommendedName>
        <fullName evidence="16">P-loop containing nucleoside triphosphate hydrolase protein</fullName>
    </recommendedName>
</protein>